<reference evidence="3 4" key="1">
    <citation type="submission" date="2021-06" db="EMBL/GenBank/DDBJ databases">
        <authorList>
            <person name="Palmer J.M."/>
        </authorList>
    </citation>
    <scope>NUCLEOTIDE SEQUENCE [LARGE SCALE GENOMIC DNA]</scope>
    <source>
        <strain evidence="3 4">GA_2019</strain>
        <tissue evidence="3">Muscle</tissue>
    </source>
</reference>
<dbReference type="Proteomes" id="UP001476798">
    <property type="component" value="Unassembled WGS sequence"/>
</dbReference>
<dbReference type="Pfam" id="PF00093">
    <property type="entry name" value="VWC"/>
    <property type="match status" value="1"/>
</dbReference>
<sequence length="332" mass="38019">MTVPPPEIRPLLANTEEAGGCIQDTQQYNDKDVWKPEPCRICVCDNGAVLCDEIICEEIKEAPQVSRDHVEKLAQKAIRVSKEHLERLESQAQLVTLVWMELRERLVLQEPRYTQLKSNIHFLKAYFLFVWFCYHFLIVFIHLFRERLVLLEKTAPLDLWAHGVCLVRGDVLVLLELQVKLVLPVSVELKDHRDLVERLALQDRQDQLGQRAQLVLKVLLALLEKKGRGVQGESLELLDQSDLQEKEELLVTVVSRVRMVLLVLRLGLPGPTGAPGEAGKPGDQVRYNKNSNITDLGQLDQLVLLELRVPQVCKVCLEREEPVVFQEPRETE</sequence>
<keyword evidence="1" id="KW-0812">Transmembrane</keyword>
<dbReference type="EMBL" id="JAHRIO010010159">
    <property type="protein sequence ID" value="MEQ2160876.1"/>
    <property type="molecule type" value="Genomic_DNA"/>
</dbReference>
<keyword evidence="1" id="KW-0472">Membrane</keyword>
<keyword evidence="1" id="KW-1133">Transmembrane helix</keyword>
<evidence type="ECO:0000259" key="2">
    <source>
        <dbReference type="SMART" id="SM00214"/>
    </source>
</evidence>
<dbReference type="SUPFAM" id="SSF57603">
    <property type="entry name" value="FnI-like domain"/>
    <property type="match status" value="1"/>
</dbReference>
<dbReference type="Gene3D" id="2.10.70.10">
    <property type="entry name" value="Complement Module, domain 1"/>
    <property type="match status" value="1"/>
</dbReference>
<evidence type="ECO:0000313" key="3">
    <source>
        <dbReference type="EMBL" id="MEQ2160876.1"/>
    </source>
</evidence>
<feature type="transmembrane region" description="Helical" evidence="1">
    <location>
        <begin position="125"/>
        <end position="144"/>
    </location>
</feature>
<evidence type="ECO:0000256" key="1">
    <source>
        <dbReference type="SAM" id="Phobius"/>
    </source>
</evidence>
<comment type="caution">
    <text evidence="3">The sequence shown here is derived from an EMBL/GenBank/DDBJ whole genome shotgun (WGS) entry which is preliminary data.</text>
</comment>
<accession>A0ABV0MP37</accession>
<feature type="domain" description="VWFC" evidence="2">
    <location>
        <begin position="21"/>
        <end position="67"/>
    </location>
</feature>
<protein>
    <recommendedName>
        <fullName evidence="2">VWFC domain-containing protein</fullName>
    </recommendedName>
</protein>
<proteinExistence type="predicted"/>
<organism evidence="3 4">
    <name type="scientific">Goodea atripinnis</name>
    <dbReference type="NCBI Taxonomy" id="208336"/>
    <lineage>
        <taxon>Eukaryota</taxon>
        <taxon>Metazoa</taxon>
        <taxon>Chordata</taxon>
        <taxon>Craniata</taxon>
        <taxon>Vertebrata</taxon>
        <taxon>Euteleostomi</taxon>
        <taxon>Actinopterygii</taxon>
        <taxon>Neopterygii</taxon>
        <taxon>Teleostei</taxon>
        <taxon>Neoteleostei</taxon>
        <taxon>Acanthomorphata</taxon>
        <taxon>Ovalentaria</taxon>
        <taxon>Atherinomorphae</taxon>
        <taxon>Cyprinodontiformes</taxon>
        <taxon>Goodeidae</taxon>
        <taxon>Goodea</taxon>
    </lineage>
</organism>
<gene>
    <name evidence="3" type="ORF">GOODEAATRI_004013</name>
</gene>
<dbReference type="InterPro" id="IPR001007">
    <property type="entry name" value="VWF_dom"/>
</dbReference>
<evidence type="ECO:0000313" key="4">
    <source>
        <dbReference type="Proteomes" id="UP001476798"/>
    </source>
</evidence>
<keyword evidence="4" id="KW-1185">Reference proteome</keyword>
<dbReference type="SMART" id="SM00214">
    <property type="entry name" value="VWC"/>
    <property type="match status" value="1"/>
</dbReference>
<name>A0ABV0MP37_9TELE</name>